<name>A0A8W8MV28_MAGGI</name>
<proteinExistence type="predicted"/>
<protein>
    <recommendedName>
        <fullName evidence="4">WAP domain-containing protein</fullName>
    </recommendedName>
</protein>
<accession>A0A8W8MV28</accession>
<evidence type="ECO:0000256" key="1">
    <source>
        <dbReference type="SAM" id="SignalP"/>
    </source>
</evidence>
<evidence type="ECO:0000313" key="2">
    <source>
        <dbReference type="EnsemblMetazoa" id="G35461.1:cds"/>
    </source>
</evidence>
<reference evidence="2" key="1">
    <citation type="submission" date="2022-08" db="UniProtKB">
        <authorList>
            <consortium name="EnsemblMetazoa"/>
        </authorList>
    </citation>
    <scope>IDENTIFICATION</scope>
    <source>
        <strain evidence="2">05x7-T-G4-1.051#20</strain>
    </source>
</reference>
<dbReference type="OrthoDB" id="6189274at2759"/>
<dbReference type="OMA" id="RGRNFAV"/>
<keyword evidence="3" id="KW-1185">Reference proteome</keyword>
<feature type="chain" id="PRO_5042431950" description="WAP domain-containing protein" evidence="1">
    <location>
        <begin position="20"/>
        <end position="205"/>
    </location>
</feature>
<evidence type="ECO:0008006" key="4">
    <source>
        <dbReference type="Google" id="ProtNLM"/>
    </source>
</evidence>
<sequence>MNAVTLACVVLCLSSGLEARTYGNPYRRRGGPVTPIIEPFPDPNPGPFPPIPQSPIPCRFGLQLNQQGLCTNFLGNQQCAAGFVCLFGPADEPGPCCLRNNPCRSGNPFQLGGNAVSCDRQSCPSGFRCNRGRNFAVCCPDVLGPNPGHDLRPCPNIFCAAVFIEPECRKEVITSFNGVRCLGCPQNICINNNGYPRPGPGGYEG</sequence>
<dbReference type="Proteomes" id="UP000005408">
    <property type="component" value="Unassembled WGS sequence"/>
</dbReference>
<dbReference type="AlphaFoldDB" id="A0A8W8MV28"/>
<evidence type="ECO:0000313" key="3">
    <source>
        <dbReference type="Proteomes" id="UP000005408"/>
    </source>
</evidence>
<organism evidence="2 3">
    <name type="scientific">Magallana gigas</name>
    <name type="common">Pacific oyster</name>
    <name type="synonym">Crassostrea gigas</name>
    <dbReference type="NCBI Taxonomy" id="29159"/>
    <lineage>
        <taxon>Eukaryota</taxon>
        <taxon>Metazoa</taxon>
        <taxon>Spiralia</taxon>
        <taxon>Lophotrochozoa</taxon>
        <taxon>Mollusca</taxon>
        <taxon>Bivalvia</taxon>
        <taxon>Autobranchia</taxon>
        <taxon>Pteriomorphia</taxon>
        <taxon>Ostreida</taxon>
        <taxon>Ostreoidea</taxon>
        <taxon>Ostreidae</taxon>
        <taxon>Magallana</taxon>
    </lineage>
</organism>
<keyword evidence="1" id="KW-0732">Signal</keyword>
<dbReference type="EnsemblMetazoa" id="G35461.3">
    <property type="protein sequence ID" value="G35461.3:cds"/>
    <property type="gene ID" value="G35461"/>
</dbReference>
<dbReference type="EnsemblMetazoa" id="G35461.1">
    <property type="protein sequence ID" value="G35461.1:cds"/>
    <property type="gene ID" value="G35461"/>
</dbReference>
<feature type="signal peptide" evidence="1">
    <location>
        <begin position="1"/>
        <end position="19"/>
    </location>
</feature>